<dbReference type="InterPro" id="IPR001638">
    <property type="entry name" value="Solute-binding_3/MltF_N"/>
</dbReference>
<evidence type="ECO:0000256" key="1">
    <source>
        <dbReference type="ARBA" id="ARBA00004418"/>
    </source>
</evidence>
<dbReference type="Proteomes" id="UP000826513">
    <property type="component" value="Chromosome 1"/>
</dbReference>
<feature type="signal peptide" evidence="3">
    <location>
        <begin position="1"/>
        <end position="30"/>
    </location>
</feature>
<comment type="subcellular location">
    <subcellularLocation>
        <location evidence="1">Periplasm</location>
    </subcellularLocation>
</comment>
<dbReference type="Pfam" id="PF00497">
    <property type="entry name" value="SBP_bac_3"/>
    <property type="match status" value="1"/>
</dbReference>
<dbReference type="RefSeq" id="WP_084631808.1">
    <property type="nucleotide sequence ID" value="NZ_CP039691.1"/>
</dbReference>
<feature type="chain" id="PRO_5044606455" evidence="3">
    <location>
        <begin position="31"/>
        <end position="287"/>
    </location>
</feature>
<evidence type="ECO:0000313" key="7">
    <source>
        <dbReference type="Proteomes" id="UP000298545"/>
    </source>
</evidence>
<reference evidence="5 7" key="1">
    <citation type="submission" date="2019-04" db="EMBL/GenBank/DDBJ databases">
        <title>Complete genome sequence of Agrobacterium larrymoorei CFBP5473.</title>
        <authorList>
            <person name="Haryono M."/>
            <person name="Chou L."/>
            <person name="Lin Y.-C."/>
            <person name="Lai E.-M."/>
            <person name="Kuo C.-H."/>
        </authorList>
    </citation>
    <scope>NUCLEOTIDE SEQUENCE [LARGE SCALE GENOMIC DNA]</scope>
    <source>
        <strain evidence="5 7">CFBP5473</strain>
    </source>
</reference>
<evidence type="ECO:0000256" key="2">
    <source>
        <dbReference type="ARBA" id="ARBA00022729"/>
    </source>
</evidence>
<organism evidence="5 7">
    <name type="scientific">Agrobacterium larrymoorei</name>
    <dbReference type="NCBI Taxonomy" id="160699"/>
    <lineage>
        <taxon>Bacteria</taxon>
        <taxon>Pseudomonadati</taxon>
        <taxon>Pseudomonadota</taxon>
        <taxon>Alphaproteobacteria</taxon>
        <taxon>Hyphomicrobiales</taxon>
        <taxon>Rhizobiaceae</taxon>
        <taxon>Rhizobium/Agrobacterium group</taxon>
        <taxon>Agrobacterium</taxon>
    </lineage>
</organism>
<dbReference type="OrthoDB" id="9796586at2"/>
<accession>A0A4D7DX98</accession>
<gene>
    <name evidence="5" type="ORF">CFBP5473_13535</name>
    <name evidence="6" type="ORF">J5285_06200</name>
</gene>
<dbReference type="SMART" id="SM00062">
    <property type="entry name" value="PBPb"/>
    <property type="match status" value="1"/>
</dbReference>
<evidence type="ECO:0000256" key="3">
    <source>
        <dbReference type="SAM" id="SignalP"/>
    </source>
</evidence>
<evidence type="ECO:0000313" key="5">
    <source>
        <dbReference type="EMBL" id="QCI98826.1"/>
    </source>
</evidence>
<sequence length="287" mass="31349">MRSLVAPLKLLGISASLLCVSLFSSQGALAESASLPVLFDKQERLPGADLSTVPRVRFLMSVDFPPFNFTDQDGRLVGFHVDLAREICAQLKIESKCQVQALPFDELEAALEMGEGEAVMSGVASSSDLRRSFSFTRPYLLLPARFAVAKSAKLDGQTALALSGKKVGVITNSRHEQMLKAFFPKVAVNGFGGYEPMYEALKTGKVDAIFADSLRLPFWVAGTASDNCCAMFDGPYMSDKFLGEGLSIMTVDPENKLVPAFDQALAALSRNGRLEEIYRRYFPYGLF</sequence>
<dbReference type="AlphaFoldDB" id="A0A4D7DX98"/>
<evidence type="ECO:0000313" key="8">
    <source>
        <dbReference type="Proteomes" id="UP000826513"/>
    </source>
</evidence>
<dbReference type="PANTHER" id="PTHR35936:SF35">
    <property type="entry name" value="L-CYSTINE-BINDING PROTEIN TCYJ"/>
    <property type="match status" value="1"/>
</dbReference>
<proteinExistence type="predicted"/>
<protein>
    <submittedName>
        <fullName evidence="5">Transporter substrate-binding domain-containing protein</fullName>
    </submittedName>
</protein>
<evidence type="ECO:0000313" key="6">
    <source>
        <dbReference type="EMBL" id="QYA08287.1"/>
    </source>
</evidence>
<dbReference type="PANTHER" id="PTHR35936">
    <property type="entry name" value="MEMBRANE-BOUND LYTIC MUREIN TRANSGLYCOSYLASE F"/>
    <property type="match status" value="1"/>
</dbReference>
<dbReference type="EMBL" id="CP072167">
    <property type="protein sequence ID" value="QYA08287.1"/>
    <property type="molecule type" value="Genomic_DNA"/>
</dbReference>
<dbReference type="Gene3D" id="3.40.190.10">
    <property type="entry name" value="Periplasmic binding protein-like II"/>
    <property type="match status" value="2"/>
</dbReference>
<dbReference type="Proteomes" id="UP000298545">
    <property type="component" value="Chromosome circular"/>
</dbReference>
<keyword evidence="2 3" id="KW-0732">Signal</keyword>
<keyword evidence="8" id="KW-1185">Reference proteome</keyword>
<dbReference type="GO" id="GO:0042597">
    <property type="term" value="C:periplasmic space"/>
    <property type="evidence" value="ECO:0007669"/>
    <property type="project" value="UniProtKB-SubCell"/>
</dbReference>
<evidence type="ECO:0000259" key="4">
    <source>
        <dbReference type="SMART" id="SM00062"/>
    </source>
</evidence>
<dbReference type="EMBL" id="CP039691">
    <property type="protein sequence ID" value="QCI98826.1"/>
    <property type="molecule type" value="Genomic_DNA"/>
</dbReference>
<name>A0A4D7DX98_9HYPH</name>
<dbReference type="SUPFAM" id="SSF53850">
    <property type="entry name" value="Periplasmic binding protein-like II"/>
    <property type="match status" value="1"/>
</dbReference>
<feature type="domain" description="Solute-binding protein family 3/N-terminal" evidence="4">
    <location>
        <begin position="55"/>
        <end position="285"/>
    </location>
</feature>
<dbReference type="KEGG" id="alf:CFBP5473_13535"/>
<reference evidence="6 8" key="2">
    <citation type="submission" date="2021-03" db="EMBL/GenBank/DDBJ databases">
        <title>Rapid diversification of plasmids in a genus of pathogenic and nitrogen fixing bacteria.</title>
        <authorList>
            <person name="Weisberg A.J."/>
            <person name="Miller M."/>
            <person name="Ream W."/>
            <person name="Grunwald N.J."/>
            <person name="Chang J.H."/>
        </authorList>
    </citation>
    <scope>NUCLEOTIDE SEQUENCE [LARGE SCALE GENOMIC DNA]</scope>
    <source>
        <strain evidence="6 8">AF3.44</strain>
    </source>
</reference>
<dbReference type="STRING" id="1367849.GCA_000518585_04271"/>